<dbReference type="OrthoDB" id="5873801at2759"/>
<dbReference type="EMBL" id="UZAH01031757">
    <property type="protein sequence ID" value="VDP17620.1"/>
    <property type="molecule type" value="Genomic_DNA"/>
</dbReference>
<reference evidence="3" key="2">
    <citation type="submission" date="2019-09" db="UniProtKB">
        <authorList>
            <consortium name="WormBaseParasite"/>
        </authorList>
    </citation>
    <scope>IDENTIFICATION</scope>
</reference>
<dbReference type="WBParaSite" id="HPBE_0001996501-mRNA-1">
    <property type="protein sequence ID" value="HPBE_0001996501-mRNA-1"/>
    <property type="gene ID" value="HPBE_0001996501"/>
</dbReference>
<keyword evidence="2" id="KW-1185">Reference proteome</keyword>
<organism evidence="2 3">
    <name type="scientific">Heligmosomoides polygyrus</name>
    <name type="common">Parasitic roundworm</name>
    <dbReference type="NCBI Taxonomy" id="6339"/>
    <lineage>
        <taxon>Eukaryota</taxon>
        <taxon>Metazoa</taxon>
        <taxon>Ecdysozoa</taxon>
        <taxon>Nematoda</taxon>
        <taxon>Chromadorea</taxon>
        <taxon>Rhabditida</taxon>
        <taxon>Rhabditina</taxon>
        <taxon>Rhabditomorpha</taxon>
        <taxon>Strongyloidea</taxon>
        <taxon>Heligmosomidae</taxon>
        <taxon>Heligmosomoides</taxon>
    </lineage>
</organism>
<accession>A0A3P8BJH2</accession>
<sequence length="422" mass="47428">MRVQENAVDDGIRLYVPAVENTGEGFVLVIITTIQKAWLERYGARAIIMDDTFNLTTYCLKLATVVVADEWDKGLPAAYLLSHQISSANEFATVHSNLITFLNQHNETNMADYFEANCPRVKQWAGFERRTSCVNTSMLVERFHKRIKHEIPDTKGEALIELLITLVPLMEEDRSIKGLAEGRHSLHHQHRPHALALKLFGHDSEAVMVVEEGRWALKDKKGVHTVKQTYCICEPTMNNHCLRCQACAYAFMCDCVHDATSGISCAHVHAAIVQKPEGLLAEMVEDLPVAAEVEVNGAEDYALACPEDSIRDPSSDLKLPSSSTEIVDDNKKLLVESESIMAAIGTQLVNMSKMPHNGSYERFRGDTRKGVVVIYIFTSKFISTAHKVWFQLKEFSLVNNHLKTDYDNHNGRSSIEDQQVRN</sequence>
<evidence type="ECO:0000313" key="3">
    <source>
        <dbReference type="WBParaSite" id="HPBE_0001996501-mRNA-1"/>
    </source>
</evidence>
<evidence type="ECO:0000313" key="1">
    <source>
        <dbReference type="EMBL" id="VDP17620.1"/>
    </source>
</evidence>
<dbReference type="Proteomes" id="UP000050761">
    <property type="component" value="Unassembled WGS sequence"/>
</dbReference>
<gene>
    <name evidence="1" type="ORF">HPBE_LOCUS19964</name>
</gene>
<evidence type="ECO:0000313" key="2">
    <source>
        <dbReference type="Proteomes" id="UP000050761"/>
    </source>
</evidence>
<protein>
    <submittedName>
        <fullName evidence="3">SWIM-type domain-containing protein</fullName>
    </submittedName>
</protein>
<dbReference type="AlphaFoldDB" id="A0A183GCP8"/>
<name>A0A183GCP8_HELPZ</name>
<reference evidence="1 2" key="1">
    <citation type="submission" date="2018-11" db="EMBL/GenBank/DDBJ databases">
        <authorList>
            <consortium name="Pathogen Informatics"/>
        </authorList>
    </citation>
    <scope>NUCLEOTIDE SEQUENCE [LARGE SCALE GENOMIC DNA]</scope>
</reference>
<accession>A0A183GCP8</accession>
<proteinExistence type="predicted"/>